<reference evidence="9 10" key="1">
    <citation type="submission" date="2019-10" db="EMBL/GenBank/DDBJ databases">
        <title>New species of Slilvanegrellaceae.</title>
        <authorList>
            <person name="Pitt A."/>
            <person name="Hahn M.W."/>
        </authorList>
    </citation>
    <scope>NUCLEOTIDE SEQUENCE [LARGE SCALE GENOMIC DNA]</scope>
    <source>
        <strain evidence="9 10">SP-Ram-0.45-NSY-1</strain>
    </source>
</reference>
<dbReference type="GO" id="GO:0051287">
    <property type="term" value="F:NAD binding"/>
    <property type="evidence" value="ECO:0007669"/>
    <property type="project" value="InterPro"/>
</dbReference>
<dbReference type="FunFam" id="3.30.360.10:FF:000014">
    <property type="entry name" value="N-acetyl-gamma-glutamyl-phosphate reductase"/>
    <property type="match status" value="1"/>
</dbReference>
<comment type="similarity">
    <text evidence="7">Belongs to the NAGSA dehydrogenase family. Type 1 subfamily.</text>
</comment>
<dbReference type="InterPro" id="IPR000706">
    <property type="entry name" value="AGPR_type-1"/>
</dbReference>
<dbReference type="Gene3D" id="3.30.360.10">
    <property type="entry name" value="Dihydrodipicolinate Reductase, domain 2"/>
    <property type="match status" value="1"/>
</dbReference>
<comment type="function">
    <text evidence="7">Catalyzes the NADPH-dependent reduction of N-acetyl-5-glutamyl phosphate to yield N-acetyl-L-glutamate 5-semialdehyde.</text>
</comment>
<organism evidence="9 10">
    <name type="scientific">Silvanigrella paludirubra</name>
    <dbReference type="NCBI Taxonomy" id="2499159"/>
    <lineage>
        <taxon>Bacteria</taxon>
        <taxon>Pseudomonadati</taxon>
        <taxon>Bdellovibrionota</taxon>
        <taxon>Oligoflexia</taxon>
        <taxon>Silvanigrellales</taxon>
        <taxon>Silvanigrellaceae</taxon>
        <taxon>Silvanigrella</taxon>
    </lineage>
</organism>
<dbReference type="PANTHER" id="PTHR32338:SF10">
    <property type="entry name" value="N-ACETYL-GAMMA-GLUTAMYL-PHOSPHATE REDUCTASE, CHLOROPLASTIC-RELATED"/>
    <property type="match status" value="1"/>
</dbReference>
<dbReference type="GO" id="GO:0003942">
    <property type="term" value="F:N-acetyl-gamma-glutamyl-phosphate reductase activity"/>
    <property type="evidence" value="ECO:0007669"/>
    <property type="project" value="UniProtKB-UniRule"/>
</dbReference>
<comment type="catalytic activity">
    <reaction evidence="6 7">
        <text>N-acetyl-L-glutamate 5-semialdehyde + phosphate + NADP(+) = N-acetyl-L-glutamyl 5-phosphate + NADPH + H(+)</text>
        <dbReference type="Rhea" id="RHEA:21588"/>
        <dbReference type="ChEBI" id="CHEBI:15378"/>
        <dbReference type="ChEBI" id="CHEBI:29123"/>
        <dbReference type="ChEBI" id="CHEBI:43474"/>
        <dbReference type="ChEBI" id="CHEBI:57783"/>
        <dbReference type="ChEBI" id="CHEBI:57936"/>
        <dbReference type="ChEBI" id="CHEBI:58349"/>
        <dbReference type="EC" id="1.2.1.38"/>
    </reaction>
</comment>
<evidence type="ECO:0000256" key="5">
    <source>
        <dbReference type="ARBA" id="ARBA00023002"/>
    </source>
</evidence>
<dbReference type="InterPro" id="IPR050085">
    <property type="entry name" value="AGPR"/>
</dbReference>
<dbReference type="CDD" id="cd17895">
    <property type="entry name" value="AGPR_1_N"/>
    <property type="match status" value="1"/>
</dbReference>
<dbReference type="AlphaFoldDB" id="A0A6N6VXV9"/>
<evidence type="ECO:0000313" key="9">
    <source>
        <dbReference type="EMBL" id="KAB8040889.1"/>
    </source>
</evidence>
<dbReference type="UniPathway" id="UPA00068">
    <property type="reaction ID" value="UER00108"/>
</dbReference>
<dbReference type="InterPro" id="IPR036291">
    <property type="entry name" value="NAD(P)-bd_dom_sf"/>
</dbReference>
<keyword evidence="10" id="KW-1185">Reference proteome</keyword>
<gene>
    <name evidence="7" type="primary">argC</name>
    <name evidence="9" type="ORF">GCL60_02875</name>
</gene>
<dbReference type="GO" id="GO:0070401">
    <property type="term" value="F:NADP+ binding"/>
    <property type="evidence" value="ECO:0007669"/>
    <property type="project" value="InterPro"/>
</dbReference>
<dbReference type="InterPro" id="IPR000534">
    <property type="entry name" value="Semialdehyde_DH_NAD-bd"/>
</dbReference>
<proteinExistence type="inferred from homology"/>
<dbReference type="SMART" id="SM00859">
    <property type="entry name" value="Semialdhyde_dh"/>
    <property type="match status" value="1"/>
</dbReference>
<dbReference type="GO" id="GO:0005737">
    <property type="term" value="C:cytoplasm"/>
    <property type="evidence" value="ECO:0007669"/>
    <property type="project" value="UniProtKB-SubCell"/>
</dbReference>
<dbReference type="HAMAP" id="MF_00150">
    <property type="entry name" value="ArgC_type1"/>
    <property type="match status" value="1"/>
</dbReference>
<dbReference type="Proteomes" id="UP000437748">
    <property type="component" value="Unassembled WGS sequence"/>
</dbReference>
<feature type="active site" evidence="7">
    <location>
        <position position="151"/>
    </location>
</feature>
<dbReference type="Gene3D" id="3.40.50.720">
    <property type="entry name" value="NAD(P)-binding Rossmann-like Domain"/>
    <property type="match status" value="1"/>
</dbReference>
<comment type="subcellular location">
    <subcellularLocation>
        <location evidence="7">Cytoplasm</location>
    </subcellularLocation>
</comment>
<dbReference type="NCBIfam" id="TIGR01850">
    <property type="entry name" value="argC"/>
    <property type="match status" value="1"/>
</dbReference>
<protein>
    <recommendedName>
        <fullName evidence="7">N-acetyl-gamma-glutamyl-phosphate reductase</fullName>
        <shortName evidence="7">AGPR</shortName>
        <ecNumber evidence="7">1.2.1.38</ecNumber>
    </recommendedName>
    <alternativeName>
        <fullName evidence="7">N-acetyl-glutamate semialdehyde dehydrogenase</fullName>
        <shortName evidence="7">NAGSA dehydrogenase</shortName>
    </alternativeName>
</protein>
<comment type="pathway">
    <text evidence="1 7">Amino-acid biosynthesis; L-arginine biosynthesis; N(2)-acetyl-L-ornithine from L-glutamate: step 3/4.</text>
</comment>
<comment type="caution">
    <text evidence="9">The sequence shown here is derived from an EMBL/GenBank/DDBJ whole genome shotgun (WGS) entry which is preliminary data.</text>
</comment>
<keyword evidence="2 7" id="KW-0055">Arginine biosynthesis</keyword>
<dbReference type="SUPFAM" id="SSF51735">
    <property type="entry name" value="NAD(P)-binding Rossmann-fold domains"/>
    <property type="match status" value="1"/>
</dbReference>
<dbReference type="OrthoDB" id="9801289at2"/>
<evidence type="ECO:0000256" key="4">
    <source>
        <dbReference type="ARBA" id="ARBA00022857"/>
    </source>
</evidence>
<evidence type="ECO:0000256" key="2">
    <source>
        <dbReference type="ARBA" id="ARBA00022571"/>
    </source>
</evidence>
<evidence type="ECO:0000256" key="3">
    <source>
        <dbReference type="ARBA" id="ARBA00022605"/>
    </source>
</evidence>
<dbReference type="Pfam" id="PF22698">
    <property type="entry name" value="Semialdhyde_dhC_1"/>
    <property type="match status" value="1"/>
</dbReference>
<keyword evidence="7" id="KW-0963">Cytoplasm</keyword>
<dbReference type="CDD" id="cd23934">
    <property type="entry name" value="AGPR_1_C"/>
    <property type="match status" value="1"/>
</dbReference>
<name>A0A6N6VXV9_9BACT</name>
<dbReference type="InterPro" id="IPR058924">
    <property type="entry name" value="AGPR_dimerisation_dom"/>
</dbReference>
<keyword evidence="3 7" id="KW-0028">Amino-acid biosynthesis</keyword>
<evidence type="ECO:0000256" key="6">
    <source>
        <dbReference type="ARBA" id="ARBA00050557"/>
    </source>
</evidence>
<sequence length="348" mass="40227">MIKASIIGATGYTGIELIRILKNHPMVSISKLYSESYKENKADEIYPHLKNNLNLNFCEFSKENFEDDCDIIFLALPHGHALNLASFFINQNKKIIDLSADFRIKNTNHFYEWYHKKHTQQELLKNTLYGLPEITNKINYNHINFVANPGCYPTAILLATIPLLKFNLIEMEHFVFDAKSGVSGAGRSLQLNSHFCEINENINAYQIAGKHRHIPEIEEQLNKFTLKNIKIQFTPHLIPVTRGMHITSYFHLKDNVTEKNIYESYINFYENSSFIRIYKDNILPQIKNVKGTNYCDIGFQIDPRTNKLIVISVIDNLIKGAVGQAIQNMNLMFHLEEDLGLHFITNYP</sequence>
<dbReference type="GO" id="GO:0006526">
    <property type="term" value="P:L-arginine biosynthetic process"/>
    <property type="evidence" value="ECO:0007669"/>
    <property type="project" value="UniProtKB-UniRule"/>
</dbReference>
<evidence type="ECO:0000256" key="1">
    <source>
        <dbReference type="ARBA" id="ARBA00004862"/>
    </source>
</evidence>
<dbReference type="PANTHER" id="PTHR32338">
    <property type="entry name" value="N-ACETYL-GAMMA-GLUTAMYL-PHOSPHATE REDUCTASE, CHLOROPLASTIC-RELATED-RELATED"/>
    <property type="match status" value="1"/>
</dbReference>
<feature type="domain" description="Semialdehyde dehydrogenase NAD-binding" evidence="8">
    <location>
        <begin position="3"/>
        <end position="142"/>
    </location>
</feature>
<dbReference type="EMBL" id="WFLM01000001">
    <property type="protein sequence ID" value="KAB8040889.1"/>
    <property type="molecule type" value="Genomic_DNA"/>
</dbReference>
<keyword evidence="4 7" id="KW-0521">NADP</keyword>
<dbReference type="Pfam" id="PF01118">
    <property type="entry name" value="Semialdhyde_dh"/>
    <property type="match status" value="1"/>
</dbReference>
<accession>A0A6N6VXV9</accession>
<dbReference type="SUPFAM" id="SSF55347">
    <property type="entry name" value="Glyceraldehyde-3-phosphate dehydrogenase-like, C-terminal domain"/>
    <property type="match status" value="1"/>
</dbReference>
<keyword evidence="5 7" id="KW-0560">Oxidoreductase</keyword>
<dbReference type="EC" id="1.2.1.38" evidence="7"/>
<evidence type="ECO:0000256" key="7">
    <source>
        <dbReference type="HAMAP-Rule" id="MF_00150"/>
    </source>
</evidence>
<evidence type="ECO:0000313" key="10">
    <source>
        <dbReference type="Proteomes" id="UP000437748"/>
    </source>
</evidence>
<dbReference type="RefSeq" id="WP_153418411.1">
    <property type="nucleotide sequence ID" value="NZ_WFLM01000001.1"/>
</dbReference>
<evidence type="ECO:0000259" key="8">
    <source>
        <dbReference type="SMART" id="SM00859"/>
    </source>
</evidence>